<feature type="region of interest" description="Disordered" evidence="7">
    <location>
        <begin position="135"/>
        <end position="181"/>
    </location>
</feature>
<dbReference type="GeneID" id="37021357"/>
<gene>
    <name evidence="9" type="ORF">FA14DRAFT_162382</name>
</gene>
<organism evidence="9 10">
    <name type="scientific">Meira miltonrushii</name>
    <dbReference type="NCBI Taxonomy" id="1280837"/>
    <lineage>
        <taxon>Eukaryota</taxon>
        <taxon>Fungi</taxon>
        <taxon>Dikarya</taxon>
        <taxon>Basidiomycota</taxon>
        <taxon>Ustilaginomycotina</taxon>
        <taxon>Exobasidiomycetes</taxon>
        <taxon>Exobasidiales</taxon>
        <taxon>Brachybasidiaceae</taxon>
        <taxon>Meira</taxon>
    </lineage>
</organism>
<feature type="compositionally biased region" description="Basic residues" evidence="7">
    <location>
        <begin position="544"/>
        <end position="554"/>
    </location>
</feature>
<reference evidence="9 10" key="1">
    <citation type="journal article" date="2018" name="Mol. Biol. Evol.">
        <title>Broad Genomic Sampling Reveals a Smut Pathogenic Ancestry of the Fungal Clade Ustilaginomycotina.</title>
        <authorList>
            <person name="Kijpornyongpan T."/>
            <person name="Mondo S.J."/>
            <person name="Barry K."/>
            <person name="Sandor L."/>
            <person name="Lee J."/>
            <person name="Lipzen A."/>
            <person name="Pangilinan J."/>
            <person name="LaButti K."/>
            <person name="Hainaut M."/>
            <person name="Henrissat B."/>
            <person name="Grigoriev I.V."/>
            <person name="Spatafora J.W."/>
            <person name="Aime M.C."/>
        </authorList>
    </citation>
    <scope>NUCLEOTIDE SEQUENCE [LARGE SCALE GENOMIC DNA]</scope>
    <source>
        <strain evidence="9 10">MCA 3882</strain>
    </source>
</reference>
<keyword evidence="5" id="KW-0539">Nucleus</keyword>
<evidence type="ECO:0000256" key="7">
    <source>
        <dbReference type="SAM" id="MobiDB-lite"/>
    </source>
</evidence>
<evidence type="ECO:0000256" key="1">
    <source>
        <dbReference type="ARBA" id="ARBA00004123"/>
    </source>
</evidence>
<feature type="compositionally biased region" description="Polar residues" evidence="7">
    <location>
        <begin position="88"/>
        <end position="99"/>
    </location>
</feature>
<dbReference type="AlphaFoldDB" id="A0A316V3W3"/>
<keyword evidence="3" id="KW-0238">DNA-binding</keyword>
<dbReference type="FunFam" id="1.20.5.170:FF:000053">
    <property type="entry name" value="BZIP transcription factor AtfA"/>
    <property type="match status" value="1"/>
</dbReference>
<feature type="compositionally biased region" description="Polar residues" evidence="7">
    <location>
        <begin position="366"/>
        <end position="375"/>
    </location>
</feature>
<dbReference type="Pfam" id="PF11786">
    <property type="entry name" value="Aft1_HRA"/>
    <property type="match status" value="1"/>
</dbReference>
<dbReference type="Pfam" id="PF00170">
    <property type="entry name" value="bZIP_1"/>
    <property type="match status" value="1"/>
</dbReference>
<dbReference type="SUPFAM" id="SSF57959">
    <property type="entry name" value="Leucine zipper domain"/>
    <property type="match status" value="1"/>
</dbReference>
<dbReference type="CDD" id="cd14687">
    <property type="entry name" value="bZIP_ATF2"/>
    <property type="match status" value="1"/>
</dbReference>
<evidence type="ECO:0000313" key="9">
    <source>
        <dbReference type="EMBL" id="PWN32142.1"/>
    </source>
</evidence>
<dbReference type="FunCoup" id="A0A316V3W3">
    <property type="interactions" value="46"/>
</dbReference>
<dbReference type="Proteomes" id="UP000245771">
    <property type="component" value="Unassembled WGS sequence"/>
</dbReference>
<accession>A0A316V3W3</accession>
<dbReference type="InterPro" id="IPR020956">
    <property type="entry name" value="TF_Aft1_OSM"/>
</dbReference>
<feature type="region of interest" description="Disordered" evidence="7">
    <location>
        <begin position="1"/>
        <end position="120"/>
    </location>
</feature>
<evidence type="ECO:0000313" key="10">
    <source>
        <dbReference type="Proteomes" id="UP000245771"/>
    </source>
</evidence>
<dbReference type="Pfam" id="PF11785">
    <property type="entry name" value="Aft1_OSA"/>
    <property type="match status" value="1"/>
</dbReference>
<feature type="region of interest" description="Disordered" evidence="7">
    <location>
        <begin position="230"/>
        <end position="277"/>
    </location>
</feature>
<dbReference type="GO" id="GO:0003677">
    <property type="term" value="F:DNA binding"/>
    <property type="evidence" value="ECO:0007669"/>
    <property type="project" value="UniProtKB-KW"/>
</dbReference>
<dbReference type="SMART" id="SM00338">
    <property type="entry name" value="BRLZ"/>
    <property type="match status" value="1"/>
</dbReference>
<dbReference type="PANTHER" id="PTHR19304">
    <property type="entry name" value="CYCLIC-AMP RESPONSE ELEMENT BINDING PROTEIN"/>
    <property type="match status" value="1"/>
</dbReference>
<proteinExistence type="predicted"/>
<protein>
    <recommendedName>
        <fullName evidence="8">BZIP domain-containing protein</fullName>
    </recommendedName>
</protein>
<sequence length="554" mass="58285">MAAPSTSEMTGKDTAGPSRPAARPSTQASRHHLEPNPFEQSFSSKPGRSESPEIGRTSKGPKKATQKSTKSESGVEDGSEDKKKEGPQTPNGNGSSSSKRILPPVASIASPAGQENGMHYPWGSSLTGSLRAGPLSPAMLAGPQNSFDPNSFRTGLTPDLTNFKTGLTPLGGAPGSFPPPSPNTAAFLAMVTNGSGPGLSGATITPNTFSALSGNPIDIHANNHQVLASQPEASGSNDGRNGSQHNGEEDRQNSRNSKSKGNEGANGKGDGQVASGLFLLSQAQQELAKRDDGSVDMSNVQNLYNNAPMHHQNGIHGSPPQQPKNGKRKSGLDGKQFSSKKSKNGKDELAGGSPESDELVDEMNKNFRSGASSHESNADDFGGDDDEKRKNFLERNRQAALKCRQRKKAWLASLQAKVEYLQSDNDNLQGTVAALRNEVMFLKSQLMHAQRQMANHGVPNAGQMSGGNDQMGRHSVSGQMGMPGNMLPTGMTQVPHSNIHAMAAAAAAATSNANMLGNGQYQQNHIPRQSHIPGHAGPQYSGGKAHRQNSIHAV</sequence>
<feature type="coiled-coil region" evidence="6">
    <location>
        <begin position="411"/>
        <end position="452"/>
    </location>
</feature>
<comment type="subcellular location">
    <subcellularLocation>
        <location evidence="1">Nucleus</location>
    </subcellularLocation>
</comment>
<feature type="region of interest" description="Disordered" evidence="7">
    <location>
        <begin position="305"/>
        <end position="388"/>
    </location>
</feature>
<keyword evidence="10" id="KW-1185">Reference proteome</keyword>
<evidence type="ECO:0000256" key="3">
    <source>
        <dbReference type="ARBA" id="ARBA00023125"/>
    </source>
</evidence>
<dbReference type="RefSeq" id="XP_025352444.1">
    <property type="nucleotide sequence ID" value="XM_025499576.1"/>
</dbReference>
<dbReference type="InParanoid" id="A0A316V3W3"/>
<evidence type="ECO:0000256" key="6">
    <source>
        <dbReference type="SAM" id="Coils"/>
    </source>
</evidence>
<feature type="region of interest" description="Disordered" evidence="7">
    <location>
        <begin position="520"/>
        <end position="554"/>
    </location>
</feature>
<dbReference type="GO" id="GO:0005634">
    <property type="term" value="C:nucleus"/>
    <property type="evidence" value="ECO:0007669"/>
    <property type="project" value="UniProtKB-SubCell"/>
</dbReference>
<feature type="compositionally biased region" description="Polar residues" evidence="7">
    <location>
        <begin position="230"/>
        <end position="245"/>
    </location>
</feature>
<dbReference type="EMBL" id="KZ819606">
    <property type="protein sequence ID" value="PWN32142.1"/>
    <property type="molecule type" value="Genomic_DNA"/>
</dbReference>
<evidence type="ECO:0000256" key="4">
    <source>
        <dbReference type="ARBA" id="ARBA00023163"/>
    </source>
</evidence>
<dbReference type="InterPro" id="IPR051027">
    <property type="entry name" value="bZIP_transcription_factors"/>
</dbReference>
<dbReference type="STRING" id="1280837.A0A316V3W3"/>
<dbReference type="InterPro" id="IPR004827">
    <property type="entry name" value="bZIP"/>
</dbReference>
<feature type="compositionally biased region" description="Polar residues" evidence="7">
    <location>
        <begin position="143"/>
        <end position="165"/>
    </location>
</feature>
<dbReference type="Gene3D" id="1.20.5.170">
    <property type="match status" value="1"/>
</dbReference>
<keyword evidence="2" id="KW-0805">Transcription regulation</keyword>
<name>A0A316V3W3_9BASI</name>
<dbReference type="PROSITE" id="PS50217">
    <property type="entry name" value="BZIP"/>
    <property type="match status" value="1"/>
</dbReference>
<dbReference type="InterPro" id="IPR021755">
    <property type="entry name" value="TF_Aft1_HRA"/>
</dbReference>
<keyword evidence="4" id="KW-0804">Transcription</keyword>
<feature type="domain" description="BZIP" evidence="8">
    <location>
        <begin position="386"/>
        <end position="449"/>
    </location>
</feature>
<dbReference type="GO" id="GO:0003700">
    <property type="term" value="F:DNA-binding transcription factor activity"/>
    <property type="evidence" value="ECO:0007669"/>
    <property type="project" value="InterPro"/>
</dbReference>
<dbReference type="OrthoDB" id="295274at2759"/>
<dbReference type="InterPro" id="IPR046347">
    <property type="entry name" value="bZIP_sf"/>
</dbReference>
<evidence type="ECO:0000256" key="2">
    <source>
        <dbReference type="ARBA" id="ARBA00023015"/>
    </source>
</evidence>
<evidence type="ECO:0000259" key="8">
    <source>
        <dbReference type="PROSITE" id="PS50217"/>
    </source>
</evidence>
<keyword evidence="6" id="KW-0175">Coiled coil</keyword>
<evidence type="ECO:0000256" key="5">
    <source>
        <dbReference type="ARBA" id="ARBA00023242"/>
    </source>
</evidence>